<comment type="caution">
    <text evidence="4">The sequence shown here is derived from an EMBL/GenBank/DDBJ whole genome shotgun (WGS) entry which is preliminary data.</text>
</comment>
<organism evidence="4 5">
    <name type="scientific">Pseudonocardia yunnanensis</name>
    <dbReference type="NCBI Taxonomy" id="58107"/>
    <lineage>
        <taxon>Bacteria</taxon>
        <taxon>Bacillati</taxon>
        <taxon>Actinomycetota</taxon>
        <taxon>Actinomycetes</taxon>
        <taxon>Pseudonocardiales</taxon>
        <taxon>Pseudonocardiaceae</taxon>
        <taxon>Pseudonocardia</taxon>
    </lineage>
</organism>
<dbReference type="EMBL" id="JBHUCO010000049">
    <property type="protein sequence ID" value="MFD1522757.1"/>
    <property type="molecule type" value="Genomic_DNA"/>
</dbReference>
<protein>
    <submittedName>
        <fullName evidence="4">Tyrosine-type recombinase/integrase</fullName>
    </submittedName>
</protein>
<dbReference type="PROSITE" id="PS51898">
    <property type="entry name" value="TYR_RECOMBINASE"/>
    <property type="match status" value="1"/>
</dbReference>
<dbReference type="Proteomes" id="UP001597114">
    <property type="component" value="Unassembled WGS sequence"/>
</dbReference>
<keyword evidence="5" id="KW-1185">Reference proteome</keyword>
<dbReference type="InterPro" id="IPR013762">
    <property type="entry name" value="Integrase-like_cat_sf"/>
</dbReference>
<dbReference type="InterPro" id="IPR011010">
    <property type="entry name" value="DNA_brk_join_enz"/>
</dbReference>
<evidence type="ECO:0000256" key="1">
    <source>
        <dbReference type="ARBA" id="ARBA00023172"/>
    </source>
</evidence>
<dbReference type="InterPro" id="IPR002104">
    <property type="entry name" value="Integrase_catalytic"/>
</dbReference>
<evidence type="ECO:0000313" key="4">
    <source>
        <dbReference type="EMBL" id="MFD1522757.1"/>
    </source>
</evidence>
<accession>A0ABW4F5R3</accession>
<dbReference type="RefSeq" id="WP_344722147.1">
    <property type="nucleotide sequence ID" value="NZ_BAAAUS010000008.1"/>
</dbReference>
<name>A0ABW4F5R3_9PSEU</name>
<evidence type="ECO:0000256" key="2">
    <source>
        <dbReference type="SAM" id="MobiDB-lite"/>
    </source>
</evidence>
<evidence type="ECO:0000313" key="5">
    <source>
        <dbReference type="Proteomes" id="UP001597114"/>
    </source>
</evidence>
<reference evidence="5" key="1">
    <citation type="journal article" date="2019" name="Int. J. Syst. Evol. Microbiol.">
        <title>The Global Catalogue of Microorganisms (GCM) 10K type strain sequencing project: providing services to taxonomists for standard genome sequencing and annotation.</title>
        <authorList>
            <consortium name="The Broad Institute Genomics Platform"/>
            <consortium name="The Broad Institute Genome Sequencing Center for Infectious Disease"/>
            <person name="Wu L."/>
            <person name="Ma J."/>
        </authorList>
    </citation>
    <scope>NUCLEOTIDE SEQUENCE [LARGE SCALE GENOMIC DNA]</scope>
    <source>
        <strain evidence="5">CCM 7043</strain>
    </source>
</reference>
<evidence type="ECO:0000259" key="3">
    <source>
        <dbReference type="PROSITE" id="PS51898"/>
    </source>
</evidence>
<gene>
    <name evidence="4" type="ORF">ACFSJD_35060</name>
</gene>
<feature type="domain" description="Tyr recombinase" evidence="3">
    <location>
        <begin position="1"/>
        <end position="112"/>
    </location>
</feature>
<keyword evidence="1" id="KW-0233">DNA recombination</keyword>
<dbReference type="SUPFAM" id="SSF56349">
    <property type="entry name" value="DNA breaking-rejoining enzymes"/>
    <property type="match status" value="1"/>
</dbReference>
<dbReference type="Pfam" id="PF00589">
    <property type="entry name" value="Phage_integrase"/>
    <property type="match status" value="1"/>
</dbReference>
<feature type="region of interest" description="Disordered" evidence="2">
    <location>
        <begin position="1"/>
        <end position="24"/>
    </location>
</feature>
<dbReference type="Gene3D" id="1.10.443.10">
    <property type="entry name" value="Intergrase catalytic core"/>
    <property type="match status" value="1"/>
</dbReference>
<sequence>MPLRTRDRHRQLQEAHGQGPGRPWPPAAYIFGTRWGTPLEPRNLTRMFGTLRDDHGIRRVPLHGLRHTCVSLLLALGIHPRVVMEIVGHSAIEMTMNVYGHVNLSTQRTALDDLDDPLTD</sequence>
<proteinExistence type="predicted"/>